<dbReference type="eggNOG" id="COG1344">
    <property type="taxonomic scope" value="Bacteria"/>
</dbReference>
<evidence type="ECO:0000256" key="3">
    <source>
        <dbReference type="ARBA" id="ARBA00005709"/>
    </source>
</evidence>
<evidence type="ECO:0000256" key="1">
    <source>
        <dbReference type="ARBA" id="ARBA00004365"/>
    </source>
</evidence>
<proteinExistence type="inferred from homology"/>
<dbReference type="GO" id="GO:0009424">
    <property type="term" value="C:bacterial-type flagellum hook"/>
    <property type="evidence" value="ECO:0007669"/>
    <property type="project" value="InterPro"/>
</dbReference>
<dbReference type="AlphaFoldDB" id="A8H290"/>
<dbReference type="OrthoDB" id="9768249at2"/>
<dbReference type="InterPro" id="IPR013384">
    <property type="entry name" value="Flagell_FlgL"/>
</dbReference>
<evidence type="ECO:0000259" key="6">
    <source>
        <dbReference type="Pfam" id="PF00669"/>
    </source>
</evidence>
<dbReference type="EMBL" id="CP000851">
    <property type="protein sequence ID" value="ABV86677.1"/>
    <property type="molecule type" value="Genomic_DNA"/>
</dbReference>
<evidence type="ECO:0000256" key="4">
    <source>
        <dbReference type="ARBA" id="ARBA00022525"/>
    </source>
</evidence>
<dbReference type="GO" id="GO:0071973">
    <property type="term" value="P:bacterial-type flagellum-dependent cell motility"/>
    <property type="evidence" value="ECO:0007669"/>
    <property type="project" value="InterPro"/>
</dbReference>
<dbReference type="InterPro" id="IPR001492">
    <property type="entry name" value="Flagellin"/>
</dbReference>
<dbReference type="KEGG" id="spl:Spea_1350"/>
<sequence length="400" mass="42183">MRISTAQMFHQTSSNVLKGQSATSQILEQLASGKKVNTAGDDPIAAAGIDNLNQQSALTNQFLKNIDYASNRLAVSESKIGSAETLIQSMHEGMLRSVNGTLNDADRQAIADEMRSSLEELMSIANSKDESGNSLFAGFATDTTPFAFDNSGNVVYSGDSGVRDSIVASGITVGSNIAGDSIFMNAANAIGDYSVNYSASQTGSFTVESAKVTDASLPVVGDYTFDFVDNGAGGLDLNVTDSSGGVDTIPNFDPSQPVTVDGIELQFKGTPVAGDTFSMSPETQSNIFDTLNSAISLLEDGAKLNSPQGQSEMAQLLNNVTSGQEQMAMSRSVAGNSLKSLESYTDTHKEEQLVNQSALSLLEDLDYAEAITEFEKQQLALNAVSSVFSKVGSTSLFDYI</sequence>
<accession>A8H290</accession>
<evidence type="ECO:0000256" key="5">
    <source>
        <dbReference type="ARBA" id="ARBA00023143"/>
    </source>
</evidence>
<keyword evidence="8" id="KW-1185">Reference proteome</keyword>
<protein>
    <submittedName>
        <fullName evidence="7">Flagellar hook-associated protein 3</fullName>
    </submittedName>
</protein>
<dbReference type="NCBIfam" id="TIGR02550">
    <property type="entry name" value="flagell_flgL"/>
    <property type="match status" value="1"/>
</dbReference>
<gene>
    <name evidence="7" type="ordered locus">Spea_1350</name>
</gene>
<dbReference type="PANTHER" id="PTHR42792">
    <property type="entry name" value="FLAGELLIN"/>
    <property type="match status" value="1"/>
</dbReference>
<keyword evidence="7" id="KW-0966">Cell projection</keyword>
<evidence type="ECO:0000313" key="8">
    <source>
        <dbReference type="Proteomes" id="UP000002608"/>
    </source>
</evidence>
<dbReference type="RefSeq" id="WP_012154603.1">
    <property type="nucleotide sequence ID" value="NC_009901.1"/>
</dbReference>
<organism evidence="7 8">
    <name type="scientific">Shewanella pealeana (strain ATCC 700345 / ANG-SQ1)</name>
    <dbReference type="NCBI Taxonomy" id="398579"/>
    <lineage>
        <taxon>Bacteria</taxon>
        <taxon>Pseudomonadati</taxon>
        <taxon>Pseudomonadota</taxon>
        <taxon>Gammaproteobacteria</taxon>
        <taxon>Alteromonadales</taxon>
        <taxon>Shewanellaceae</taxon>
        <taxon>Shewanella</taxon>
    </lineage>
</organism>
<feature type="domain" description="Flagellin N-terminal" evidence="6">
    <location>
        <begin position="3"/>
        <end position="140"/>
    </location>
</feature>
<comment type="similarity">
    <text evidence="3">Belongs to the bacterial flagellin family.</text>
</comment>
<dbReference type="InterPro" id="IPR001029">
    <property type="entry name" value="Flagellin_N"/>
</dbReference>
<dbReference type="GO" id="GO:0005576">
    <property type="term" value="C:extracellular region"/>
    <property type="evidence" value="ECO:0007669"/>
    <property type="project" value="UniProtKB-SubCell"/>
</dbReference>
<dbReference type="SUPFAM" id="SSF64518">
    <property type="entry name" value="Phase 1 flagellin"/>
    <property type="match status" value="1"/>
</dbReference>
<keyword evidence="4" id="KW-0964">Secreted</keyword>
<dbReference type="Proteomes" id="UP000002608">
    <property type="component" value="Chromosome"/>
</dbReference>
<dbReference type="Pfam" id="PF00669">
    <property type="entry name" value="Flagellin_N"/>
    <property type="match status" value="1"/>
</dbReference>
<dbReference type="STRING" id="398579.Spea_1350"/>
<dbReference type="GO" id="GO:0005198">
    <property type="term" value="F:structural molecule activity"/>
    <property type="evidence" value="ECO:0007669"/>
    <property type="project" value="InterPro"/>
</dbReference>
<keyword evidence="7" id="KW-0282">Flagellum</keyword>
<keyword evidence="7" id="KW-0969">Cilium</keyword>
<evidence type="ECO:0000256" key="2">
    <source>
        <dbReference type="ARBA" id="ARBA00004613"/>
    </source>
</evidence>
<reference evidence="7 8" key="1">
    <citation type="submission" date="2007-10" db="EMBL/GenBank/DDBJ databases">
        <title>Complete sequence of Shewanella pealeana ATCC 700345.</title>
        <authorList>
            <consortium name="US DOE Joint Genome Institute"/>
            <person name="Copeland A."/>
            <person name="Lucas S."/>
            <person name="Lapidus A."/>
            <person name="Barry K."/>
            <person name="Glavina del Rio T."/>
            <person name="Dalin E."/>
            <person name="Tice H."/>
            <person name="Pitluck S."/>
            <person name="Chertkov O."/>
            <person name="Brettin T."/>
            <person name="Bruce D."/>
            <person name="Detter J.C."/>
            <person name="Han C."/>
            <person name="Schmutz J."/>
            <person name="Larimer F."/>
            <person name="Land M."/>
            <person name="Hauser L."/>
            <person name="Kyrpides N."/>
            <person name="Kim E."/>
            <person name="Zhao J.-S.Z."/>
            <person name="Manno D."/>
            <person name="Hawari J."/>
            <person name="Richardson P."/>
        </authorList>
    </citation>
    <scope>NUCLEOTIDE SEQUENCE [LARGE SCALE GENOMIC DNA]</scope>
    <source>
        <strain evidence="8">ATCC 700345 / ANG-SQ1</strain>
    </source>
</reference>
<dbReference type="Gene3D" id="1.20.1330.10">
    <property type="entry name" value="f41 fragment of flagellin, N-terminal domain"/>
    <property type="match status" value="2"/>
</dbReference>
<dbReference type="HOGENOM" id="CLU_024437_5_0_6"/>
<keyword evidence="5" id="KW-0975">Bacterial flagellum</keyword>
<dbReference type="PANTHER" id="PTHR42792:SF1">
    <property type="entry name" value="FLAGELLAR HOOK-ASSOCIATED PROTEIN 3"/>
    <property type="match status" value="1"/>
</dbReference>
<name>A8H290_SHEPA</name>
<evidence type="ECO:0000313" key="7">
    <source>
        <dbReference type="EMBL" id="ABV86677.1"/>
    </source>
</evidence>
<comment type="subcellular location">
    <subcellularLocation>
        <location evidence="1">Bacterial flagellum</location>
    </subcellularLocation>
    <subcellularLocation>
        <location evidence="2">Secreted</location>
    </subcellularLocation>
</comment>